<keyword evidence="2" id="KW-0677">Repeat</keyword>
<sequence>MSIQDARISNGTVARDRNLISNGHADCNSSRVDGWTVISGNISTTAFHENTRDGCRFVLHSDSGIATMVQNVNLFMWDSKSWPMSQAVLRAQFGSVIPNIPLNAKWTQDGATVAGSSGQDRGVDQLNKPYGLYVDDDQTVFIADTWNHRIVEWKSGATSGQVVAGGNGPGNQPNQLNRPVDVIVDKETDSLIICSRGNQRVVKWSRRSRKTGETIIENIDCLGLIMDDQGSLYVSNWEKHEVRRYRVGETNGTVVAGGNKAGDRFNQLINPTYVFVDRDHSVYVSDYYNHRVMKWIADAKEGIVVAGGRGQGSSLTQLSHPRGVFVDPLGRVYVADSWNHRVMRWCSGATQGTLIAGGNDRGKQANQLVYPIGLSFDRYGSLYVADCDNNRVQRFSIEL</sequence>
<gene>
    <name evidence="5" type="ORF">HFQ381_LOCUS22612</name>
</gene>
<evidence type="ECO:0000313" key="5">
    <source>
        <dbReference type="EMBL" id="CAF4434484.1"/>
    </source>
</evidence>
<dbReference type="Gene3D" id="2.120.10.30">
    <property type="entry name" value="TolB, C-terminal domain"/>
    <property type="match status" value="1"/>
</dbReference>
<keyword evidence="1" id="KW-0732">Signal</keyword>
<evidence type="ECO:0000256" key="1">
    <source>
        <dbReference type="ARBA" id="ARBA00022729"/>
    </source>
</evidence>
<proteinExistence type="predicted"/>
<dbReference type="InterPro" id="IPR001258">
    <property type="entry name" value="NHL_repeat"/>
</dbReference>
<dbReference type="Pfam" id="PF01436">
    <property type="entry name" value="NHL"/>
    <property type="match status" value="3"/>
</dbReference>
<dbReference type="PANTHER" id="PTHR10680:SF28">
    <property type="entry name" value="SMP-30_GLUCONOLACTONASE_LRE-LIKE REGION DOMAIN-CONTAINING PROTEIN"/>
    <property type="match status" value="1"/>
</dbReference>
<feature type="repeat" description="NHL" evidence="4">
    <location>
        <begin position="361"/>
        <end position="398"/>
    </location>
</feature>
<keyword evidence="3" id="KW-0325">Glycoprotein</keyword>
<dbReference type="SUPFAM" id="SSF63829">
    <property type="entry name" value="Calcium-dependent phosphotriesterase"/>
    <property type="match status" value="2"/>
</dbReference>
<reference evidence="5" key="1">
    <citation type="submission" date="2021-02" db="EMBL/GenBank/DDBJ databases">
        <authorList>
            <person name="Nowell W R."/>
        </authorList>
    </citation>
    <scope>NUCLEOTIDE SEQUENCE</scope>
</reference>
<dbReference type="InterPro" id="IPR011042">
    <property type="entry name" value="6-blade_b-propeller_TolB-like"/>
</dbReference>
<dbReference type="AlphaFoldDB" id="A0A820R2X3"/>
<dbReference type="PANTHER" id="PTHR10680">
    <property type="entry name" value="PEPTIDYL-GLYCINE ALPHA-AMIDATING MONOOXYGENASE"/>
    <property type="match status" value="1"/>
</dbReference>
<dbReference type="PROSITE" id="PS51125">
    <property type="entry name" value="NHL"/>
    <property type="match status" value="2"/>
</dbReference>
<dbReference type="GO" id="GO:0005576">
    <property type="term" value="C:extracellular region"/>
    <property type="evidence" value="ECO:0007669"/>
    <property type="project" value="TreeGrafter"/>
</dbReference>
<dbReference type="EMBL" id="CAJOBO010002150">
    <property type="protein sequence ID" value="CAF4434484.1"/>
    <property type="molecule type" value="Genomic_DNA"/>
</dbReference>
<dbReference type="Proteomes" id="UP000663851">
    <property type="component" value="Unassembled WGS sequence"/>
</dbReference>
<evidence type="ECO:0000313" key="6">
    <source>
        <dbReference type="Proteomes" id="UP000663851"/>
    </source>
</evidence>
<organism evidence="5 6">
    <name type="scientific">Rotaria socialis</name>
    <dbReference type="NCBI Taxonomy" id="392032"/>
    <lineage>
        <taxon>Eukaryota</taxon>
        <taxon>Metazoa</taxon>
        <taxon>Spiralia</taxon>
        <taxon>Gnathifera</taxon>
        <taxon>Rotifera</taxon>
        <taxon>Eurotatoria</taxon>
        <taxon>Bdelloidea</taxon>
        <taxon>Philodinida</taxon>
        <taxon>Philodinidae</taxon>
        <taxon>Rotaria</taxon>
    </lineage>
</organism>
<dbReference type="CDD" id="cd05819">
    <property type="entry name" value="NHL"/>
    <property type="match status" value="1"/>
</dbReference>
<evidence type="ECO:0000256" key="4">
    <source>
        <dbReference type="PROSITE-ProRule" id="PRU00504"/>
    </source>
</evidence>
<evidence type="ECO:0000256" key="2">
    <source>
        <dbReference type="ARBA" id="ARBA00022737"/>
    </source>
</evidence>
<feature type="repeat" description="NHL" evidence="4">
    <location>
        <begin position="312"/>
        <end position="342"/>
    </location>
</feature>
<name>A0A820R2X3_9BILA</name>
<accession>A0A820R2X3</accession>
<protein>
    <submittedName>
        <fullName evidence="5">Uncharacterized protein</fullName>
    </submittedName>
</protein>
<dbReference type="Gene3D" id="2.40.10.500">
    <property type="match status" value="2"/>
</dbReference>
<evidence type="ECO:0000256" key="3">
    <source>
        <dbReference type="ARBA" id="ARBA00023180"/>
    </source>
</evidence>
<comment type="caution">
    <text evidence="5">The sequence shown here is derived from an EMBL/GenBank/DDBJ whole genome shotgun (WGS) entry which is preliminary data.</text>
</comment>